<dbReference type="Proteomes" id="UP001274830">
    <property type="component" value="Unassembled WGS sequence"/>
</dbReference>
<name>A0AAE0WHA5_9PEZI</name>
<dbReference type="AlphaFoldDB" id="A0AAE0WHA5"/>
<dbReference type="PANTHER" id="PTHR36847">
    <property type="entry name" value="AMIDOLIGASE ENZYME"/>
    <property type="match status" value="1"/>
</dbReference>
<proteinExistence type="predicted"/>
<feature type="signal peptide" evidence="1">
    <location>
        <begin position="1"/>
        <end position="19"/>
    </location>
</feature>
<keyword evidence="1" id="KW-0732">Signal</keyword>
<feature type="chain" id="PRO_5042067959" evidence="1">
    <location>
        <begin position="20"/>
        <end position="179"/>
    </location>
</feature>
<reference evidence="2" key="1">
    <citation type="submission" date="2023-07" db="EMBL/GenBank/DDBJ databases">
        <title>Black Yeasts Isolated from many extreme environments.</title>
        <authorList>
            <person name="Coleine C."/>
            <person name="Stajich J.E."/>
            <person name="Selbmann L."/>
        </authorList>
    </citation>
    <scope>NUCLEOTIDE SEQUENCE</scope>
    <source>
        <strain evidence="2">CCFEE 5485</strain>
    </source>
</reference>
<dbReference type="InterPro" id="IPR022025">
    <property type="entry name" value="Amidoligase_2"/>
</dbReference>
<sequence length="179" mass="19996">MTALMLTIGVELEFLIVCPYELLDEDECEYDGILPIQGIVYEKLRDAGVRASFEGYANPSSVKTKDDAYGCWQIDIDDSLKLSDVERKAVPQGWASYGMELSSRTFSLKDDDWQGEINTVLECLQSLQQIDCRVLTNESTGLHVHAGFGDEKTPLRTAKNVCSLVTAFSHCLDELHHIS</sequence>
<dbReference type="Pfam" id="PF12224">
    <property type="entry name" value="Amidoligase_2"/>
    <property type="match status" value="1"/>
</dbReference>
<evidence type="ECO:0000313" key="3">
    <source>
        <dbReference type="Proteomes" id="UP001274830"/>
    </source>
</evidence>
<evidence type="ECO:0000256" key="1">
    <source>
        <dbReference type="SAM" id="SignalP"/>
    </source>
</evidence>
<protein>
    <submittedName>
        <fullName evidence="2">Uncharacterized protein</fullName>
    </submittedName>
</protein>
<dbReference type="EMBL" id="JAUTXT010000056">
    <property type="protein sequence ID" value="KAK3670447.1"/>
    <property type="molecule type" value="Genomic_DNA"/>
</dbReference>
<accession>A0AAE0WHA5</accession>
<gene>
    <name evidence="2" type="ORF">LTR78_009688</name>
</gene>
<organism evidence="2 3">
    <name type="scientific">Recurvomyces mirabilis</name>
    <dbReference type="NCBI Taxonomy" id="574656"/>
    <lineage>
        <taxon>Eukaryota</taxon>
        <taxon>Fungi</taxon>
        <taxon>Dikarya</taxon>
        <taxon>Ascomycota</taxon>
        <taxon>Pezizomycotina</taxon>
        <taxon>Dothideomycetes</taxon>
        <taxon>Dothideomycetidae</taxon>
        <taxon>Mycosphaerellales</taxon>
        <taxon>Teratosphaeriaceae</taxon>
        <taxon>Recurvomyces</taxon>
    </lineage>
</organism>
<dbReference type="PANTHER" id="PTHR36847:SF1">
    <property type="entry name" value="AMIDOLIGASE ENZYME"/>
    <property type="match status" value="1"/>
</dbReference>
<evidence type="ECO:0000313" key="2">
    <source>
        <dbReference type="EMBL" id="KAK3670447.1"/>
    </source>
</evidence>
<comment type="caution">
    <text evidence="2">The sequence shown here is derived from an EMBL/GenBank/DDBJ whole genome shotgun (WGS) entry which is preliminary data.</text>
</comment>
<keyword evidence="3" id="KW-1185">Reference proteome</keyword>